<dbReference type="CDD" id="cd02440">
    <property type="entry name" value="AdoMet_MTases"/>
    <property type="match status" value="1"/>
</dbReference>
<feature type="domain" description="Methyltransferase type 11" evidence="5">
    <location>
        <begin position="412"/>
        <end position="505"/>
    </location>
</feature>
<dbReference type="Gene3D" id="3.40.50.150">
    <property type="entry name" value="Vaccinia Virus protein VP39"/>
    <property type="match status" value="1"/>
</dbReference>
<dbReference type="InterPro" id="IPR011990">
    <property type="entry name" value="TPR-like_helical_dom_sf"/>
</dbReference>
<dbReference type="Proteomes" id="UP000266643">
    <property type="component" value="Unassembled WGS sequence"/>
</dbReference>
<evidence type="ECO:0000313" key="6">
    <source>
        <dbReference type="EMBL" id="RHY61683.1"/>
    </source>
</evidence>
<feature type="compositionally biased region" description="Basic and acidic residues" evidence="4">
    <location>
        <begin position="31"/>
        <end position="51"/>
    </location>
</feature>
<dbReference type="InterPro" id="IPR013216">
    <property type="entry name" value="Methyltransf_11"/>
</dbReference>
<dbReference type="InterPro" id="IPR029063">
    <property type="entry name" value="SAM-dependent_MTases_sf"/>
</dbReference>
<accession>A0A397DA88</accession>
<dbReference type="Gene3D" id="1.25.40.10">
    <property type="entry name" value="Tetratricopeptide repeat domain"/>
    <property type="match status" value="1"/>
</dbReference>
<gene>
    <name evidence="6" type="ORF">DYB30_000495</name>
    <name evidence="7" type="ORF">DYB34_000089</name>
</gene>
<sequence length="594" mass="65812">MASKVSFGSAGIVVASTTMLRRQAKTSSKKVAKDRPRRLSDDGDTGRRTSDADLGGATYDDQYENGDVHNTGEGSGGSSGGGWWINCECFLSLLLVAVLVALPFNLHNAKGAQSGPRTHYHVITCFFLADLLQSRDNYIVKAVEMIRVGACDDAVTLYERALIVEESATIHNQLADALSQCGRTNDALKHYMSSIRLEETGKRKVPSLMAVGDLYLKNTDYSLASKSFETIVSILQDEPTKDLVEAYMKLAKVDIGLRRMGHIALVMNKLPLAIDNFNVATTKGTPAQRSLFTHSLAYAYLEHGMLEEGNHALASLFASPSMYTEERYIRASFQDHHYPSGRTPSQYLSQLFDLYAYRHSIAAATASSSSSTVDTFRHLHGLLFESSVPAVMSAALRLRIGISDGDHWLDVVDFGCGSGHAMAWFRSLSSFVLGIDVSPMSIENARQLSLYDDLQIGDILDVGGHLPDASYDLVLAINAMPYFGDLRQVFELAHRILRPEAIFAFNVDLLPRPDDDEQDHVDDAFSLRFSGRWTHNDAYIKQIVEQHGFVLLHEEQVDDDQPFYQPAPGVIQRRPYGKERSNVYLVQKLADHGM</sequence>
<feature type="region of interest" description="Disordered" evidence="4">
    <location>
        <begin position="23"/>
        <end position="74"/>
    </location>
</feature>
<evidence type="ECO:0000256" key="2">
    <source>
        <dbReference type="ARBA" id="ARBA00022603"/>
    </source>
</evidence>
<evidence type="ECO:0000259" key="5">
    <source>
        <dbReference type="Pfam" id="PF08241"/>
    </source>
</evidence>
<evidence type="ECO:0000313" key="8">
    <source>
        <dbReference type="Proteomes" id="UP000266643"/>
    </source>
</evidence>
<dbReference type="PANTHER" id="PTHR44942:SF4">
    <property type="entry name" value="METHYLTRANSFERASE TYPE 11 DOMAIN-CONTAINING PROTEIN"/>
    <property type="match status" value="1"/>
</dbReference>
<protein>
    <recommendedName>
        <fullName evidence="5">Methyltransferase type 11 domain-containing protein</fullName>
    </recommendedName>
</protein>
<keyword evidence="2" id="KW-0489">Methyltransferase</keyword>
<dbReference type="SUPFAM" id="SSF53335">
    <property type="entry name" value="S-adenosyl-L-methionine-dependent methyltransferases"/>
    <property type="match status" value="1"/>
</dbReference>
<keyword evidence="3" id="KW-0808">Transferase</keyword>
<dbReference type="AlphaFoldDB" id="A0A397DA88"/>
<dbReference type="InterPro" id="IPR051052">
    <property type="entry name" value="Diverse_substrate_MTase"/>
</dbReference>
<organism evidence="6 8">
    <name type="scientific">Aphanomyces astaci</name>
    <name type="common">Crayfish plague agent</name>
    <dbReference type="NCBI Taxonomy" id="112090"/>
    <lineage>
        <taxon>Eukaryota</taxon>
        <taxon>Sar</taxon>
        <taxon>Stramenopiles</taxon>
        <taxon>Oomycota</taxon>
        <taxon>Saprolegniomycetes</taxon>
        <taxon>Saprolegniales</taxon>
        <taxon>Verrucalvaceae</taxon>
        <taxon>Aphanomyces</taxon>
    </lineage>
</organism>
<evidence type="ECO:0000313" key="7">
    <source>
        <dbReference type="EMBL" id="RHY74362.1"/>
    </source>
</evidence>
<proteinExistence type="inferred from homology"/>
<dbReference type="PANTHER" id="PTHR44942">
    <property type="entry name" value="METHYLTRANSF_11 DOMAIN-CONTAINING PROTEIN"/>
    <property type="match status" value="1"/>
</dbReference>
<evidence type="ECO:0000256" key="4">
    <source>
        <dbReference type="SAM" id="MobiDB-lite"/>
    </source>
</evidence>
<evidence type="ECO:0000256" key="3">
    <source>
        <dbReference type="ARBA" id="ARBA00022679"/>
    </source>
</evidence>
<dbReference type="VEuPathDB" id="FungiDB:H257_15619"/>
<comment type="caution">
    <text evidence="6">The sequence shown here is derived from an EMBL/GenBank/DDBJ whole genome shotgun (WGS) entry which is preliminary data.</text>
</comment>
<name>A0A397DA88_APHAT</name>
<reference evidence="8 9" key="1">
    <citation type="submission" date="2018-08" db="EMBL/GenBank/DDBJ databases">
        <title>Aphanomyces genome sequencing and annotation.</title>
        <authorList>
            <person name="Minardi D."/>
            <person name="Oidtmann B."/>
            <person name="Van Der Giezen M."/>
            <person name="Studholme D.J."/>
        </authorList>
    </citation>
    <scope>NUCLEOTIDE SEQUENCE [LARGE SCALE GENOMIC DNA]</scope>
    <source>
        <strain evidence="6 8">D2</strain>
        <strain evidence="7 9">Si</strain>
    </source>
</reference>
<dbReference type="GO" id="GO:0008757">
    <property type="term" value="F:S-adenosylmethionine-dependent methyltransferase activity"/>
    <property type="evidence" value="ECO:0007669"/>
    <property type="project" value="InterPro"/>
</dbReference>
<comment type="similarity">
    <text evidence="1">Belongs to the methyltransferase superfamily.</text>
</comment>
<dbReference type="Proteomes" id="UP000283543">
    <property type="component" value="Unassembled WGS sequence"/>
</dbReference>
<dbReference type="SUPFAM" id="SSF48452">
    <property type="entry name" value="TPR-like"/>
    <property type="match status" value="1"/>
</dbReference>
<dbReference type="Pfam" id="PF08241">
    <property type="entry name" value="Methyltransf_11"/>
    <property type="match status" value="1"/>
</dbReference>
<dbReference type="EMBL" id="QUTD01005473">
    <property type="protein sequence ID" value="RHY61683.1"/>
    <property type="molecule type" value="Genomic_DNA"/>
</dbReference>
<dbReference type="EMBL" id="QUTB01001960">
    <property type="protein sequence ID" value="RHY74362.1"/>
    <property type="molecule type" value="Genomic_DNA"/>
</dbReference>
<dbReference type="GO" id="GO:0032259">
    <property type="term" value="P:methylation"/>
    <property type="evidence" value="ECO:0007669"/>
    <property type="project" value="UniProtKB-KW"/>
</dbReference>
<evidence type="ECO:0000256" key="1">
    <source>
        <dbReference type="ARBA" id="ARBA00008361"/>
    </source>
</evidence>
<evidence type="ECO:0000313" key="9">
    <source>
        <dbReference type="Proteomes" id="UP000283543"/>
    </source>
</evidence>